<reference evidence="4 5" key="1">
    <citation type="submission" date="2019-03" db="EMBL/GenBank/DDBJ databases">
        <title>Draft genome sequences of novel Actinobacteria.</title>
        <authorList>
            <person name="Sahin N."/>
            <person name="Ay H."/>
            <person name="Saygin H."/>
        </authorList>
    </citation>
    <scope>NUCLEOTIDE SEQUENCE [LARGE SCALE GENOMIC DNA]</scope>
    <source>
        <strain evidence="4 5">DSM 41900</strain>
    </source>
</reference>
<dbReference type="FunFam" id="3.60.40.10:FF:000031">
    <property type="entry name" value="PAS sensor protein"/>
    <property type="match status" value="1"/>
</dbReference>
<evidence type="ECO:0000313" key="5">
    <source>
        <dbReference type="Proteomes" id="UP000295345"/>
    </source>
</evidence>
<dbReference type="InterPro" id="IPR035965">
    <property type="entry name" value="PAS-like_dom_sf"/>
</dbReference>
<accession>A0A4R4TMC0</accession>
<dbReference type="EMBL" id="SMKI01000046">
    <property type="protein sequence ID" value="TDC77786.1"/>
    <property type="molecule type" value="Genomic_DNA"/>
</dbReference>
<dbReference type="CDD" id="cd00130">
    <property type="entry name" value="PAS"/>
    <property type="match status" value="2"/>
</dbReference>
<evidence type="ECO:0000313" key="4">
    <source>
        <dbReference type="EMBL" id="TDC77786.1"/>
    </source>
</evidence>
<dbReference type="PANTHER" id="PTHR43156:SF2">
    <property type="entry name" value="STAGE II SPORULATION PROTEIN E"/>
    <property type="match status" value="1"/>
</dbReference>
<dbReference type="Pfam" id="PF00989">
    <property type="entry name" value="PAS"/>
    <property type="match status" value="1"/>
</dbReference>
<dbReference type="InterPro" id="IPR000014">
    <property type="entry name" value="PAS"/>
</dbReference>
<dbReference type="FunFam" id="3.30.450.40:FF:000035">
    <property type="entry name" value="PAS sensor protein"/>
    <property type="match status" value="1"/>
</dbReference>
<dbReference type="FunFam" id="3.30.565.10:FF:000028">
    <property type="entry name" value="PAS sensor protein"/>
    <property type="match status" value="1"/>
</dbReference>
<dbReference type="SMART" id="SM00065">
    <property type="entry name" value="GAF"/>
    <property type="match status" value="1"/>
</dbReference>
<dbReference type="InterPro" id="IPR029016">
    <property type="entry name" value="GAF-like_dom_sf"/>
</dbReference>
<evidence type="ECO:0000259" key="3">
    <source>
        <dbReference type="PROSITE" id="PS50112"/>
    </source>
</evidence>
<gene>
    <name evidence="4" type="ORF">E1283_06495</name>
</gene>
<feature type="domain" description="PAS" evidence="3">
    <location>
        <begin position="34"/>
        <end position="83"/>
    </location>
</feature>
<proteinExistence type="predicted"/>
<dbReference type="NCBIfam" id="TIGR00229">
    <property type="entry name" value="sensory_box"/>
    <property type="match status" value="2"/>
</dbReference>
<dbReference type="InterPro" id="IPR013656">
    <property type="entry name" value="PAS_4"/>
</dbReference>
<dbReference type="Gene3D" id="3.30.565.10">
    <property type="entry name" value="Histidine kinase-like ATPase, C-terminal domain"/>
    <property type="match status" value="1"/>
</dbReference>
<dbReference type="GO" id="GO:0016791">
    <property type="term" value="F:phosphatase activity"/>
    <property type="evidence" value="ECO:0007669"/>
    <property type="project" value="TreeGrafter"/>
</dbReference>
<dbReference type="AlphaFoldDB" id="A0A4R4TMC0"/>
<dbReference type="InterPro" id="IPR003594">
    <property type="entry name" value="HATPase_dom"/>
</dbReference>
<evidence type="ECO:0000256" key="1">
    <source>
        <dbReference type="ARBA" id="ARBA00022801"/>
    </source>
</evidence>
<dbReference type="SUPFAM" id="SSF55785">
    <property type="entry name" value="PYP-like sensor domain (PAS domain)"/>
    <property type="match status" value="2"/>
</dbReference>
<dbReference type="InterPro" id="IPR036890">
    <property type="entry name" value="HATPase_C_sf"/>
</dbReference>
<dbReference type="SMART" id="SM00091">
    <property type="entry name" value="PAS"/>
    <property type="match status" value="2"/>
</dbReference>
<dbReference type="Gene3D" id="3.30.450.40">
    <property type="match status" value="1"/>
</dbReference>
<feature type="compositionally biased region" description="Basic and acidic residues" evidence="2">
    <location>
        <begin position="1"/>
        <end position="21"/>
    </location>
</feature>
<sequence>MDVVRRGQEESVASDEARPESELGFTPRGSPGPLEVANAATVVIGPGGIVVGWTRAAEELLGYPAAEVVGRSAATLLTAPGDRVRAAAVARRCRTGASWAGTAIVRARDGRHVEAQLRVSPPFSLDGRECFLVSAGERNPSQTVSGSLLEGLLTRSPIGMAVMDTELRYVWLNDTLERAGGVPREQRLGRRLSDLLPGLDAQELERLMAEVRDTRTPLIDHEYTGWSWADPRRQHAYSSSFFPLVDDEDRVRGVCYLVMDVTDRWEARQRLALIKEASVRIGSTLDLERTAQELADVAVPRLSDFAAVDLLEPVLHGDEPTVQAVDTSPLMRRCGLRSVREGTPEAVDRLGEHVGFLPPHHDSRYLVDGDAMLIPSLDPDEETWARDYPERARTMREFGLHSLLVVPLRARGVTLGQAIFLRSTNPAPFVSDDLLLARELVDRAAVCVDNARRYSRERAAALALQRSLLPSRLIGGIALDVASRYLPAQARDGGGGVGGDWFDVIQLSGARAALVVGDVVGHGVTAAVTMGRLRTAVRTLADMELPPEELLAHLDDWAIRVIEEETGDQAAAAATVLGATCLYAVYDPITRRCTLARAGHPPPAIVTPDGDVTFPELPAGPPLGLGGLPFEPAEIELPEGSLIALYSDGLVESPDQDIDAGMSRLGQALARPERPLDELCTAATERLGGGPPFDDVTLLLARTHALTAERVASFEFPSDPAVVANARAEAGRQLSRWGLTDLTMTAELLVSELVTNAIRYASGPVRLRLIRQSVLTCEVADTSSTSPRLRHPRTLDEGGRGLFLVAQLARRWGTRYVGEGKTIWAELDVRHTPEAVAA</sequence>
<comment type="caution">
    <text evidence="4">The sequence shown here is derived from an EMBL/GenBank/DDBJ whole genome shotgun (WGS) entry which is preliminary data.</text>
</comment>
<dbReference type="SUPFAM" id="SSF55781">
    <property type="entry name" value="GAF domain-like"/>
    <property type="match status" value="1"/>
</dbReference>
<organism evidence="4 5">
    <name type="scientific">Streptomyces hainanensis</name>
    <dbReference type="NCBI Taxonomy" id="402648"/>
    <lineage>
        <taxon>Bacteria</taxon>
        <taxon>Bacillati</taxon>
        <taxon>Actinomycetota</taxon>
        <taxon>Actinomycetes</taxon>
        <taxon>Kitasatosporales</taxon>
        <taxon>Streptomycetaceae</taxon>
        <taxon>Streptomyces</taxon>
    </lineage>
</organism>
<dbReference type="Pfam" id="PF08448">
    <property type="entry name" value="PAS_4"/>
    <property type="match status" value="1"/>
</dbReference>
<dbReference type="InterPro" id="IPR052016">
    <property type="entry name" value="Bact_Sigma-Reg"/>
</dbReference>
<dbReference type="OrthoDB" id="118142at2"/>
<dbReference type="SMART" id="SM00331">
    <property type="entry name" value="PP2C_SIG"/>
    <property type="match status" value="1"/>
</dbReference>
<protein>
    <submittedName>
        <fullName evidence="4">PAS domain S-box protein</fullName>
    </submittedName>
</protein>
<dbReference type="CDD" id="cd16936">
    <property type="entry name" value="HATPase_RsbW-like"/>
    <property type="match status" value="1"/>
</dbReference>
<dbReference type="InterPro" id="IPR003018">
    <property type="entry name" value="GAF"/>
</dbReference>
<dbReference type="Pfam" id="PF13581">
    <property type="entry name" value="HATPase_c_2"/>
    <property type="match status" value="1"/>
</dbReference>
<dbReference type="GO" id="GO:0006355">
    <property type="term" value="P:regulation of DNA-templated transcription"/>
    <property type="evidence" value="ECO:0007669"/>
    <property type="project" value="InterPro"/>
</dbReference>
<dbReference type="PANTHER" id="PTHR43156">
    <property type="entry name" value="STAGE II SPORULATION PROTEIN E-RELATED"/>
    <property type="match status" value="1"/>
</dbReference>
<dbReference type="InterPro" id="IPR013767">
    <property type="entry name" value="PAS_fold"/>
</dbReference>
<keyword evidence="5" id="KW-1185">Reference proteome</keyword>
<dbReference type="Pfam" id="PF07228">
    <property type="entry name" value="SpoIIE"/>
    <property type="match status" value="1"/>
</dbReference>
<dbReference type="SUPFAM" id="SSF81606">
    <property type="entry name" value="PP2C-like"/>
    <property type="match status" value="1"/>
</dbReference>
<dbReference type="Proteomes" id="UP000295345">
    <property type="component" value="Unassembled WGS sequence"/>
</dbReference>
<dbReference type="Gene3D" id="3.60.40.10">
    <property type="entry name" value="PPM-type phosphatase domain"/>
    <property type="match status" value="1"/>
</dbReference>
<dbReference type="SUPFAM" id="SSF55874">
    <property type="entry name" value="ATPase domain of HSP90 chaperone/DNA topoisomerase II/histidine kinase"/>
    <property type="match status" value="1"/>
</dbReference>
<dbReference type="InterPro" id="IPR001932">
    <property type="entry name" value="PPM-type_phosphatase-like_dom"/>
</dbReference>
<dbReference type="Gene3D" id="3.30.450.20">
    <property type="entry name" value="PAS domain"/>
    <property type="match status" value="2"/>
</dbReference>
<dbReference type="PROSITE" id="PS50112">
    <property type="entry name" value="PAS"/>
    <property type="match status" value="1"/>
</dbReference>
<dbReference type="Pfam" id="PF01590">
    <property type="entry name" value="GAF"/>
    <property type="match status" value="1"/>
</dbReference>
<keyword evidence="1" id="KW-0378">Hydrolase</keyword>
<name>A0A4R4TMC0_9ACTN</name>
<evidence type="ECO:0000256" key="2">
    <source>
        <dbReference type="SAM" id="MobiDB-lite"/>
    </source>
</evidence>
<feature type="region of interest" description="Disordered" evidence="2">
    <location>
        <begin position="1"/>
        <end position="31"/>
    </location>
</feature>
<dbReference type="InterPro" id="IPR036457">
    <property type="entry name" value="PPM-type-like_dom_sf"/>
</dbReference>